<evidence type="ECO:0000256" key="2">
    <source>
        <dbReference type="SAM" id="MobiDB-lite"/>
    </source>
</evidence>
<feature type="compositionally biased region" description="Basic and acidic residues" evidence="2">
    <location>
        <begin position="74"/>
        <end position="91"/>
    </location>
</feature>
<sequence length="482" mass="49499">MENDRISGVLRAGWLAGFAVMTVIGVGMAFLPPVSAVPVPIPAQVRERIDAGVRHTCVVDDAFAVRCWGDNHDGQLGHGRNAEPSRSRIGDNEAPSASDPVDLGGKLAWKVATGALHSCAVLVDGGVVCWGQNRFGALGSGAQDGNNPSIGDDEAPADVPVGGDILVNLGRNRTAKAIAAGGTHTCVIDDLDDVMCWGLSSKGELGYPNTDEIIGDDEDPGQVNAVELGRRNVRAIAAGEDHTCAVTDSGAVYCWGDNTHGQLGLPDLTDQIGDDETPLEAGAVDLNGMKAVDVTAGRAHTCATLEDATLRCWGDNTYGATGLGTPVLDLPPDSGPVDLGGTEVTTAVAGYDHTCTALAGSVHHVRCWGRVGWQSKDGRLGLPDLGTFEDLGDDELPSSASWVRLDGDSVVALAAGTVHTCAVTTAGAVRCWGDNVDGALGNALGASSVIGDDETPGAIRPIDLGATVTWNLTPTPQSPPTS</sequence>
<dbReference type="PANTHER" id="PTHR22870:SF408">
    <property type="entry name" value="OS09G0560450 PROTEIN"/>
    <property type="match status" value="1"/>
</dbReference>
<evidence type="ECO:0000313" key="6">
    <source>
        <dbReference type="Proteomes" id="UP001569904"/>
    </source>
</evidence>
<comment type="caution">
    <text evidence="5">The sequence shown here is derived from an EMBL/GenBank/DDBJ whole genome shotgun (WGS) entry which is preliminary data.</text>
</comment>
<evidence type="ECO:0000256" key="1">
    <source>
        <dbReference type="ARBA" id="ARBA00022737"/>
    </source>
</evidence>
<dbReference type="Pfam" id="PF13540">
    <property type="entry name" value="RCC1_2"/>
    <property type="match status" value="1"/>
</dbReference>
<evidence type="ECO:0000259" key="4">
    <source>
        <dbReference type="Pfam" id="PF25390"/>
    </source>
</evidence>
<gene>
    <name evidence="5" type="ORF">SM436_31910</name>
</gene>
<evidence type="ECO:0000256" key="3">
    <source>
        <dbReference type="SAM" id="Phobius"/>
    </source>
</evidence>
<dbReference type="EMBL" id="JAXCEH010000029">
    <property type="protein sequence ID" value="MFA1558318.1"/>
    <property type="molecule type" value="Genomic_DNA"/>
</dbReference>
<dbReference type="Proteomes" id="UP001569904">
    <property type="component" value="Unassembled WGS sequence"/>
</dbReference>
<reference evidence="5 6" key="1">
    <citation type="submission" date="2023-11" db="EMBL/GenBank/DDBJ databases">
        <title>Actinomadura monticuli sp. nov., isolated from volcanic ash.</title>
        <authorList>
            <person name="Lee S.D."/>
            <person name="Yang H."/>
            <person name="Kim I.S."/>
        </authorList>
    </citation>
    <scope>NUCLEOTIDE SEQUENCE [LARGE SCALE GENOMIC DNA]</scope>
    <source>
        <strain evidence="5 6">DSM 45346</strain>
    </source>
</reference>
<dbReference type="InterPro" id="IPR058923">
    <property type="entry name" value="RCC1-like_dom"/>
</dbReference>
<feature type="region of interest" description="Disordered" evidence="2">
    <location>
        <begin position="74"/>
        <end position="100"/>
    </location>
</feature>
<keyword evidence="1" id="KW-0677">Repeat</keyword>
<proteinExistence type="predicted"/>
<feature type="transmembrane region" description="Helical" evidence="3">
    <location>
        <begin position="12"/>
        <end position="31"/>
    </location>
</feature>
<dbReference type="RefSeq" id="WP_371945318.1">
    <property type="nucleotide sequence ID" value="NZ_JAXCEH010000029.1"/>
</dbReference>
<keyword evidence="3" id="KW-0812">Transmembrane</keyword>
<keyword evidence="3" id="KW-0472">Membrane</keyword>
<dbReference type="Pfam" id="PF25390">
    <property type="entry name" value="WD40_RLD"/>
    <property type="match status" value="1"/>
</dbReference>
<organism evidence="5 6">
    <name type="scientific">Actinomadura chokoriensis</name>
    <dbReference type="NCBI Taxonomy" id="454156"/>
    <lineage>
        <taxon>Bacteria</taxon>
        <taxon>Bacillati</taxon>
        <taxon>Actinomycetota</taxon>
        <taxon>Actinomycetes</taxon>
        <taxon>Streptosporangiales</taxon>
        <taxon>Thermomonosporaceae</taxon>
        <taxon>Actinomadura</taxon>
    </lineage>
</organism>
<keyword evidence="6" id="KW-1185">Reference proteome</keyword>
<dbReference type="Gene3D" id="2.130.10.30">
    <property type="entry name" value="Regulator of chromosome condensation 1/beta-lactamase-inhibitor protein II"/>
    <property type="match status" value="2"/>
</dbReference>
<dbReference type="InterPro" id="IPR000408">
    <property type="entry name" value="Reg_chr_condens"/>
</dbReference>
<dbReference type="SUPFAM" id="SSF50985">
    <property type="entry name" value="RCC1/BLIP-II"/>
    <property type="match status" value="1"/>
</dbReference>
<evidence type="ECO:0000313" key="5">
    <source>
        <dbReference type="EMBL" id="MFA1558318.1"/>
    </source>
</evidence>
<feature type="domain" description="RCC1-like" evidence="4">
    <location>
        <begin position="108"/>
        <end position="445"/>
    </location>
</feature>
<dbReference type="PANTHER" id="PTHR22870">
    <property type="entry name" value="REGULATOR OF CHROMOSOME CONDENSATION"/>
    <property type="match status" value="1"/>
</dbReference>
<dbReference type="PRINTS" id="PR00633">
    <property type="entry name" value="RCCNDNSATION"/>
</dbReference>
<keyword evidence="3" id="KW-1133">Transmembrane helix</keyword>
<dbReference type="InterPro" id="IPR051210">
    <property type="entry name" value="Ub_ligase/GEF_domain"/>
</dbReference>
<dbReference type="PROSITE" id="PS50012">
    <property type="entry name" value="RCC1_3"/>
    <property type="match status" value="4"/>
</dbReference>
<name>A0ABV4R7W3_9ACTN</name>
<protein>
    <recommendedName>
        <fullName evidence="4">RCC1-like domain-containing protein</fullName>
    </recommendedName>
</protein>
<accession>A0ABV4R7W3</accession>
<dbReference type="InterPro" id="IPR009091">
    <property type="entry name" value="RCC1/BLIP-II"/>
</dbReference>